<dbReference type="RefSeq" id="WP_120799508.1">
    <property type="nucleotide sequence ID" value="NZ_RBXL01000001.1"/>
</dbReference>
<organism evidence="8 9">
    <name type="scientific">Thiocapsa rosea</name>
    <dbReference type="NCBI Taxonomy" id="69360"/>
    <lineage>
        <taxon>Bacteria</taxon>
        <taxon>Pseudomonadati</taxon>
        <taxon>Pseudomonadota</taxon>
        <taxon>Gammaproteobacteria</taxon>
        <taxon>Chromatiales</taxon>
        <taxon>Chromatiaceae</taxon>
        <taxon>Thiocapsa</taxon>
    </lineage>
</organism>
<comment type="catalytic activity">
    <reaction evidence="6">
        <text>glycyl-tRNA(Gly) + acetyl-CoA = N-acetylglycyl-tRNA(Gly) + CoA + H(+)</text>
        <dbReference type="Rhea" id="RHEA:81867"/>
        <dbReference type="Rhea" id="RHEA-COMP:9683"/>
        <dbReference type="Rhea" id="RHEA-COMP:19766"/>
        <dbReference type="ChEBI" id="CHEBI:15378"/>
        <dbReference type="ChEBI" id="CHEBI:57287"/>
        <dbReference type="ChEBI" id="CHEBI:57288"/>
        <dbReference type="ChEBI" id="CHEBI:78522"/>
        <dbReference type="ChEBI" id="CHEBI:232036"/>
    </reaction>
</comment>
<dbReference type="AlphaFoldDB" id="A0A495VG52"/>
<evidence type="ECO:0000313" key="8">
    <source>
        <dbReference type="EMBL" id="RKT47563.1"/>
    </source>
</evidence>
<dbReference type="SUPFAM" id="SSF55729">
    <property type="entry name" value="Acyl-CoA N-acyltransferases (Nat)"/>
    <property type="match status" value="1"/>
</dbReference>
<evidence type="ECO:0000256" key="2">
    <source>
        <dbReference type="ARBA" id="ARBA00022491"/>
    </source>
</evidence>
<dbReference type="Proteomes" id="UP000274556">
    <property type="component" value="Unassembled WGS sequence"/>
</dbReference>
<dbReference type="PANTHER" id="PTHR36449:SF1">
    <property type="entry name" value="ACETYLTRANSFERASE"/>
    <property type="match status" value="1"/>
</dbReference>
<protein>
    <submittedName>
        <fullName evidence="8">Acetyltransferase (GNAT) family protein</fullName>
    </submittedName>
</protein>
<keyword evidence="4 8" id="KW-0808">Transferase</keyword>
<dbReference type="OrthoDB" id="9799147at2"/>
<evidence type="ECO:0000256" key="5">
    <source>
        <dbReference type="ARBA" id="ARBA00023315"/>
    </source>
</evidence>
<evidence type="ECO:0000259" key="7">
    <source>
        <dbReference type="PROSITE" id="PS51186"/>
    </source>
</evidence>
<accession>A0A495VG52</accession>
<dbReference type="PANTHER" id="PTHR36449">
    <property type="entry name" value="ACETYLTRANSFERASE-RELATED"/>
    <property type="match status" value="1"/>
</dbReference>
<proteinExistence type="inferred from homology"/>
<comment type="similarity">
    <text evidence="1">Belongs to the acetyltransferase family. GNAT subfamily.</text>
</comment>
<keyword evidence="2" id="KW-0678">Repressor</keyword>
<evidence type="ECO:0000313" key="9">
    <source>
        <dbReference type="Proteomes" id="UP000274556"/>
    </source>
</evidence>
<keyword evidence="3" id="KW-1277">Toxin-antitoxin system</keyword>
<evidence type="ECO:0000256" key="4">
    <source>
        <dbReference type="ARBA" id="ARBA00022679"/>
    </source>
</evidence>
<dbReference type="Gene3D" id="3.40.630.30">
    <property type="match status" value="1"/>
</dbReference>
<reference evidence="8 9" key="1">
    <citation type="submission" date="2018-10" db="EMBL/GenBank/DDBJ databases">
        <title>Genomic Encyclopedia of Archaeal and Bacterial Type Strains, Phase II (KMG-II): from individual species to whole genera.</title>
        <authorList>
            <person name="Goeker M."/>
        </authorList>
    </citation>
    <scope>NUCLEOTIDE SEQUENCE [LARGE SCALE GENOMIC DNA]</scope>
    <source>
        <strain evidence="8 9">DSM 235</strain>
    </source>
</reference>
<dbReference type="Pfam" id="PF13508">
    <property type="entry name" value="Acetyltransf_7"/>
    <property type="match status" value="1"/>
</dbReference>
<evidence type="ECO:0000256" key="1">
    <source>
        <dbReference type="ARBA" id="ARBA00009342"/>
    </source>
</evidence>
<dbReference type="EMBL" id="RBXL01000001">
    <property type="protein sequence ID" value="RKT47563.1"/>
    <property type="molecule type" value="Genomic_DNA"/>
</dbReference>
<name>A0A495VG52_9GAMM</name>
<dbReference type="InterPro" id="IPR016181">
    <property type="entry name" value="Acyl_CoA_acyltransferase"/>
</dbReference>
<keyword evidence="9" id="KW-1185">Reference proteome</keyword>
<keyword evidence="5" id="KW-0012">Acyltransferase</keyword>
<feature type="domain" description="N-acetyltransferase" evidence="7">
    <location>
        <begin position="3"/>
        <end position="167"/>
    </location>
</feature>
<sequence length="178" mass="19747">MSYLIRPLDDAVEKDAFHCGQQDLDVYLRRYASQDVRRGVARVFVATSRDETRRPAGFFSLSAGSVSVEDLPLELARKLPRYPVPVALLGRLAVDETFKGRGLGSIMLSDACKKVIQASRVLAVAALLVDAKDPSAAAFYRHFGFTALPGRSDRLLLPERVLRKLFPRLDALDQSNRS</sequence>
<gene>
    <name evidence="8" type="ORF">BDD21_5159</name>
</gene>
<evidence type="ECO:0000256" key="3">
    <source>
        <dbReference type="ARBA" id="ARBA00022649"/>
    </source>
</evidence>
<dbReference type="GO" id="GO:0016747">
    <property type="term" value="F:acyltransferase activity, transferring groups other than amino-acyl groups"/>
    <property type="evidence" value="ECO:0007669"/>
    <property type="project" value="InterPro"/>
</dbReference>
<comment type="caution">
    <text evidence="8">The sequence shown here is derived from an EMBL/GenBank/DDBJ whole genome shotgun (WGS) entry which is preliminary data.</text>
</comment>
<evidence type="ECO:0000256" key="6">
    <source>
        <dbReference type="ARBA" id="ARBA00049880"/>
    </source>
</evidence>
<dbReference type="InterPro" id="IPR000182">
    <property type="entry name" value="GNAT_dom"/>
</dbReference>
<dbReference type="PROSITE" id="PS51186">
    <property type="entry name" value="GNAT"/>
    <property type="match status" value="1"/>
</dbReference>